<dbReference type="SUPFAM" id="SSF52047">
    <property type="entry name" value="RNI-like"/>
    <property type="match status" value="1"/>
</dbReference>
<feature type="region of interest" description="Disordered" evidence="8">
    <location>
        <begin position="1202"/>
        <end position="1230"/>
    </location>
</feature>
<dbReference type="InterPro" id="IPR041118">
    <property type="entry name" value="Rx_N"/>
</dbReference>
<name>A0A2T8IHX7_9POAL</name>
<evidence type="ECO:0000256" key="3">
    <source>
        <dbReference type="ARBA" id="ARBA00022737"/>
    </source>
</evidence>
<feature type="domain" description="R13L1/DRL21-like LRR repeat region" evidence="13">
    <location>
        <begin position="682"/>
        <end position="812"/>
    </location>
</feature>
<evidence type="ECO:0000256" key="1">
    <source>
        <dbReference type="ARBA" id="ARBA00008894"/>
    </source>
</evidence>
<dbReference type="EMBL" id="CM008051">
    <property type="protein sequence ID" value="PVH37281.1"/>
    <property type="molecule type" value="Genomic_DNA"/>
</dbReference>
<reference evidence="14" key="1">
    <citation type="submission" date="2018-04" db="EMBL/GenBank/DDBJ databases">
        <title>WGS assembly of Panicum hallii.</title>
        <authorList>
            <person name="Lovell J."/>
            <person name="Jenkins J."/>
            <person name="Lowry D."/>
            <person name="Mamidi S."/>
            <person name="Sreedasyam A."/>
            <person name="Weng X."/>
            <person name="Barry K."/>
            <person name="Bonette J."/>
            <person name="Campitelli B."/>
            <person name="Daum C."/>
            <person name="Gordon S."/>
            <person name="Gould B."/>
            <person name="Lipzen A."/>
            <person name="Macqueen A."/>
            <person name="Palacio-Mejia J."/>
            <person name="Plott C."/>
            <person name="Shakirov E."/>
            <person name="Shu S."/>
            <person name="Yoshinaga Y."/>
            <person name="Zane M."/>
            <person name="Rokhsar D."/>
            <person name="Grimwood J."/>
            <person name="Schmutz J."/>
            <person name="Juenger T."/>
        </authorList>
    </citation>
    <scope>NUCLEOTIDE SEQUENCE [LARGE SCALE GENOMIC DNA]</scope>
    <source>
        <strain evidence="14">FIL2</strain>
    </source>
</reference>
<dbReference type="Proteomes" id="UP000243499">
    <property type="component" value="Chromosome 6"/>
</dbReference>
<dbReference type="InterPro" id="IPR032675">
    <property type="entry name" value="LRR_dom_sf"/>
</dbReference>
<dbReference type="Pfam" id="PF23559">
    <property type="entry name" value="WHD_DRP"/>
    <property type="match status" value="1"/>
</dbReference>
<evidence type="ECO:0000256" key="4">
    <source>
        <dbReference type="ARBA" id="ARBA00022741"/>
    </source>
</evidence>
<dbReference type="InterPro" id="IPR055414">
    <property type="entry name" value="LRR_R13L4/SHOC2-like"/>
</dbReference>
<dbReference type="Pfam" id="PF25019">
    <property type="entry name" value="LRR_R13L1-DRL21"/>
    <property type="match status" value="1"/>
</dbReference>
<dbReference type="GO" id="GO:0005524">
    <property type="term" value="F:ATP binding"/>
    <property type="evidence" value="ECO:0007669"/>
    <property type="project" value="UniProtKB-KW"/>
</dbReference>
<comment type="similarity">
    <text evidence="1">Belongs to the disease resistance NB-LRR family.</text>
</comment>
<keyword evidence="6" id="KW-0067">ATP-binding</keyword>
<proteinExistence type="inferred from homology"/>
<dbReference type="InterPro" id="IPR042197">
    <property type="entry name" value="Apaf_helical"/>
</dbReference>
<dbReference type="Gene3D" id="3.80.10.10">
    <property type="entry name" value="Ribonuclease Inhibitor"/>
    <property type="match status" value="3"/>
</dbReference>
<feature type="domain" description="NB-ARC" evidence="9">
    <location>
        <begin position="181"/>
        <end position="349"/>
    </location>
</feature>
<feature type="domain" description="Disease resistance protein winged helix" evidence="11">
    <location>
        <begin position="429"/>
        <end position="508"/>
    </location>
</feature>
<evidence type="ECO:0000259" key="11">
    <source>
        <dbReference type="Pfam" id="PF23559"/>
    </source>
</evidence>
<dbReference type="InterPro" id="IPR058922">
    <property type="entry name" value="WHD_DRP"/>
</dbReference>
<evidence type="ECO:0000256" key="8">
    <source>
        <dbReference type="SAM" id="MobiDB-lite"/>
    </source>
</evidence>
<evidence type="ECO:0000259" key="10">
    <source>
        <dbReference type="Pfam" id="PF18052"/>
    </source>
</evidence>
<evidence type="ECO:0000256" key="7">
    <source>
        <dbReference type="ARBA" id="ARBA00023054"/>
    </source>
</evidence>
<dbReference type="PANTHER" id="PTHR36766">
    <property type="entry name" value="PLANT BROAD-SPECTRUM MILDEW RESISTANCE PROTEIN RPW8"/>
    <property type="match status" value="1"/>
</dbReference>
<evidence type="ECO:0000259" key="12">
    <source>
        <dbReference type="Pfam" id="PF23598"/>
    </source>
</evidence>
<dbReference type="Gene3D" id="1.10.8.430">
    <property type="entry name" value="Helical domain of apoptotic protease-activating factors"/>
    <property type="match status" value="1"/>
</dbReference>
<keyword evidence="2" id="KW-0433">Leucine-rich repeat</keyword>
<accession>A0A2T8IHX7</accession>
<dbReference type="Gramene" id="PVH37281">
    <property type="protein sequence ID" value="PVH37281"/>
    <property type="gene ID" value="PAHAL_6G282200"/>
</dbReference>
<dbReference type="AlphaFoldDB" id="A0A2T8IHX7"/>
<evidence type="ECO:0000256" key="5">
    <source>
        <dbReference type="ARBA" id="ARBA00022821"/>
    </source>
</evidence>
<protein>
    <submittedName>
        <fullName evidence="14">Uncharacterized protein</fullName>
    </submittedName>
</protein>
<dbReference type="Gene3D" id="1.10.10.10">
    <property type="entry name" value="Winged helix-like DNA-binding domain superfamily/Winged helix DNA-binding domain"/>
    <property type="match status" value="1"/>
</dbReference>
<dbReference type="GO" id="GO:0043531">
    <property type="term" value="F:ADP binding"/>
    <property type="evidence" value="ECO:0007669"/>
    <property type="project" value="InterPro"/>
</dbReference>
<organism evidence="14">
    <name type="scientific">Panicum hallii</name>
    <dbReference type="NCBI Taxonomy" id="206008"/>
    <lineage>
        <taxon>Eukaryota</taxon>
        <taxon>Viridiplantae</taxon>
        <taxon>Streptophyta</taxon>
        <taxon>Embryophyta</taxon>
        <taxon>Tracheophyta</taxon>
        <taxon>Spermatophyta</taxon>
        <taxon>Magnoliopsida</taxon>
        <taxon>Liliopsida</taxon>
        <taxon>Poales</taxon>
        <taxon>Poaceae</taxon>
        <taxon>PACMAD clade</taxon>
        <taxon>Panicoideae</taxon>
        <taxon>Panicodae</taxon>
        <taxon>Paniceae</taxon>
        <taxon>Panicinae</taxon>
        <taxon>Panicum</taxon>
        <taxon>Panicum sect. Panicum</taxon>
    </lineage>
</organism>
<dbReference type="PRINTS" id="PR00364">
    <property type="entry name" value="DISEASERSIST"/>
</dbReference>
<evidence type="ECO:0000259" key="9">
    <source>
        <dbReference type="Pfam" id="PF00931"/>
    </source>
</evidence>
<dbReference type="GO" id="GO:0042742">
    <property type="term" value="P:defense response to bacterium"/>
    <property type="evidence" value="ECO:0007669"/>
    <property type="project" value="UniProtKB-ARBA"/>
</dbReference>
<evidence type="ECO:0000313" key="14">
    <source>
        <dbReference type="EMBL" id="PVH37281.1"/>
    </source>
</evidence>
<dbReference type="EMBL" id="CM008051">
    <property type="protein sequence ID" value="PVH37280.1"/>
    <property type="molecule type" value="Genomic_DNA"/>
</dbReference>
<dbReference type="GO" id="GO:0009626">
    <property type="term" value="P:plant-type hypersensitive response"/>
    <property type="evidence" value="ECO:0007669"/>
    <property type="project" value="UniProtKB-ARBA"/>
</dbReference>
<dbReference type="FunFam" id="1.10.10.10:FF:000322">
    <property type="entry name" value="Probable disease resistance protein At1g63360"/>
    <property type="match status" value="1"/>
</dbReference>
<dbReference type="GO" id="GO:0002758">
    <property type="term" value="P:innate immune response-activating signaling pathway"/>
    <property type="evidence" value="ECO:0007669"/>
    <property type="project" value="UniProtKB-ARBA"/>
</dbReference>
<feature type="domain" description="Disease resistance R13L4/SHOC-2-like LRR" evidence="12">
    <location>
        <begin position="1065"/>
        <end position="1175"/>
    </location>
</feature>
<evidence type="ECO:0000256" key="2">
    <source>
        <dbReference type="ARBA" id="ARBA00022614"/>
    </source>
</evidence>
<evidence type="ECO:0000256" key="6">
    <source>
        <dbReference type="ARBA" id="ARBA00022840"/>
    </source>
</evidence>
<dbReference type="PANTHER" id="PTHR36766:SF64">
    <property type="entry name" value="OS12G0206100 PROTEIN"/>
    <property type="match status" value="1"/>
</dbReference>
<dbReference type="InterPro" id="IPR036388">
    <property type="entry name" value="WH-like_DNA-bd_sf"/>
</dbReference>
<dbReference type="Gene3D" id="3.40.50.300">
    <property type="entry name" value="P-loop containing nucleotide triphosphate hydrolases"/>
    <property type="match status" value="1"/>
</dbReference>
<dbReference type="Pfam" id="PF23598">
    <property type="entry name" value="LRR_14"/>
    <property type="match status" value="1"/>
</dbReference>
<evidence type="ECO:0000259" key="13">
    <source>
        <dbReference type="Pfam" id="PF25019"/>
    </source>
</evidence>
<keyword evidence="7" id="KW-0175">Coiled coil</keyword>
<dbReference type="Pfam" id="PF18052">
    <property type="entry name" value="Rx_N"/>
    <property type="match status" value="1"/>
</dbReference>
<dbReference type="InterPro" id="IPR002182">
    <property type="entry name" value="NB-ARC"/>
</dbReference>
<dbReference type="SUPFAM" id="SSF52058">
    <property type="entry name" value="L domain-like"/>
    <property type="match status" value="1"/>
</dbReference>
<sequence>MAETLLLPVVRGVLGKAADALVQKVTAMWGVDDDRRDLELKLLYVQSLLADAEAKAEAETEAGRAVKGWMRELRAAAYQADDVLDDFQYEALRREAQSLRSTTSKVLDFFSSRNRLVFRDKASRDLKNVLGKIDKLVKDMQKFVLLQREPEAPQPLNRQTHSALDESAEIFGRDDDKAVVVKLLLDQQDQRSVQVLPIIGMGGLGKTTLAKMVYNDRKVQEHFEFRMWHCVSENFEATAVVKSVIELATNGRCDLPDTMELLRQRLQEVIGRKRFLLILDDVWNEDQLKWDDDLKPLLCSSIGGLGSMIVVTSRIPKVASIMGTLPTHELACLSEEDSWELFSKKAFCKGVEEQEEFITVGKLIVNKCKGLPLALKTMGGLMSSKYQIKEWEAIAESNRGGNIEILSILKLSYMHLSSEMKQCFAFCAVFPKDYEMDKEKLIQLWMANNFIQAEGDIDLVQKGEFVFYELVWRSFIQDVNVKVFDGYGPFRRCKEIGCKMHDLMHDLAKDITDECAFAEELIQQKASVNNVRHMQLPWDESDEITGLMKASLSLRTLLAQNPKCKDVKELKLKSVRAIHCPDAYVIHRLINTTHLRYLDISGSEIVELPNSFCMLYNLQSLWLNLCTKLKFLPEGMQTMRQLTHIYLLGCIRLERMPPKLSLLHNLCTLTSFIVDTGDGFGIEELQGLRQLGNMLELFNLRKVKSGSKANLHEKKNLTGLFLHWGREVGYNPLHDEVVSNNQEEVLESLVPYTKLKTLELHGYGGLAISQWMRDPQMFCCLRELRISDCPRCKDLPLVWLLSPLEKLHLSSMNSLTTLCKNIDAEAAGYSTSQEIFPKLKMMRLHKLPEFERWAENSAGEPNSLVMFPQLEELSITNCNKIVNLPEAPALTSASFEEKSADCIVPMSMEWGSFPSLIHLTFGRLVNVVMPVKDHQNQSQRPLRTLRRLAVQGNNGFISMFNSSKLQLGLGDCLAFVEHLEIFSCDNIVRWPVEEFRCFVRLQSLEIHWCSKLEGKGSSSEEFLPLPRLEMLQIRSCRSLLEIPKLPALLEKMDIRRCVSLVALPSNLGDLAKLRHLGLVSCSELKVLPGGMDGLTSLEELDIFYCGSLVALPSNLGDLAKLRRLWLDGCSELKALPDGMDGLTSLEELMIEDCPGINKFPQGLLQRLPALKFLIIYGCPDLQRRCREGGEYFDLVFSIPDKRIPPPDEPETKKSTKSRLLPWCVGSSSSS</sequence>
<keyword evidence="4" id="KW-0547">Nucleotide-binding</keyword>
<feature type="compositionally biased region" description="Basic and acidic residues" evidence="8">
    <location>
        <begin position="1202"/>
        <end position="1213"/>
    </location>
</feature>
<feature type="domain" description="Disease resistance N-terminal" evidence="10">
    <location>
        <begin position="9"/>
        <end position="101"/>
    </location>
</feature>
<dbReference type="InterPro" id="IPR027417">
    <property type="entry name" value="P-loop_NTPase"/>
</dbReference>
<dbReference type="InterPro" id="IPR056789">
    <property type="entry name" value="LRR_R13L1-DRL21"/>
</dbReference>
<dbReference type="Gramene" id="PVH37280">
    <property type="protein sequence ID" value="PVH37280"/>
    <property type="gene ID" value="PAHAL_6G282200"/>
</dbReference>
<keyword evidence="5" id="KW-0611">Plant defense</keyword>
<dbReference type="FunFam" id="1.10.8.430:FF:000003">
    <property type="entry name" value="Probable disease resistance protein At5g66910"/>
    <property type="match status" value="1"/>
</dbReference>
<keyword evidence="3" id="KW-0677">Repeat</keyword>
<dbReference type="Gene3D" id="1.20.5.4130">
    <property type="match status" value="1"/>
</dbReference>
<dbReference type="Pfam" id="PF00931">
    <property type="entry name" value="NB-ARC"/>
    <property type="match status" value="1"/>
</dbReference>
<gene>
    <name evidence="14" type="ORF">PAHAL_6G282200</name>
</gene>
<dbReference type="SUPFAM" id="SSF52540">
    <property type="entry name" value="P-loop containing nucleoside triphosphate hydrolases"/>
    <property type="match status" value="1"/>
</dbReference>